<dbReference type="InterPro" id="IPR036661">
    <property type="entry name" value="Luciferase-like_sf"/>
</dbReference>
<gene>
    <name evidence="4" type="ORF">HNR67_006559</name>
</gene>
<comment type="caution">
    <text evidence="4">The sequence shown here is derived from an EMBL/GenBank/DDBJ whole genome shotgun (WGS) entry which is preliminary data.</text>
</comment>
<sequence>MLTLSSLADQAGLSHVKMTEHYLHPYGGYCPNPLTFLAAVAARTRRIRLMTGCLLPAFHHPVQLAAETAMVDALSGGRLDVGFARAYLPYEFETFGVRMDESRARYEATIKAVLRLWTEQGVSERTPFFSYQDATSLPRPVQPPHPPVWGAAVRSRQSFAWLGEQGFGLLVTPTLSSLAEMRDHIEVYREAFEDNHGSTGRSPRVAASLPLYVGATEVEAARTGDALLGEYLEVWAEATDSWRSTRSADYQGYTGMATAIRGLDVRALRESGGAVVGSVERVVDRVSEVRAELTADCFLWQVDFGGVTGQVAETSLRRFIDEVLPALAG</sequence>
<evidence type="ECO:0000313" key="4">
    <source>
        <dbReference type="EMBL" id="MBB4680441.1"/>
    </source>
</evidence>
<dbReference type="EMBL" id="JACHMH010000001">
    <property type="protein sequence ID" value="MBB4680441.1"/>
    <property type="molecule type" value="Genomic_DNA"/>
</dbReference>
<evidence type="ECO:0000256" key="2">
    <source>
        <dbReference type="ARBA" id="ARBA00023033"/>
    </source>
</evidence>
<dbReference type="Gene3D" id="3.20.20.30">
    <property type="entry name" value="Luciferase-like domain"/>
    <property type="match status" value="1"/>
</dbReference>
<dbReference type="PANTHER" id="PTHR30137:SF8">
    <property type="entry name" value="BLR5498 PROTEIN"/>
    <property type="match status" value="1"/>
</dbReference>
<evidence type="ECO:0000256" key="1">
    <source>
        <dbReference type="ARBA" id="ARBA00023002"/>
    </source>
</evidence>
<accession>A0A7W7CFU5</accession>
<protein>
    <submittedName>
        <fullName evidence="4">Alkanesulfonate monooxygenase SsuD/methylene tetrahydromethanopterin reductase-like flavin-dependent oxidoreductase (Luciferase family)</fullName>
    </submittedName>
</protein>
<organism evidence="4 5">
    <name type="scientific">Crossiella cryophila</name>
    <dbReference type="NCBI Taxonomy" id="43355"/>
    <lineage>
        <taxon>Bacteria</taxon>
        <taxon>Bacillati</taxon>
        <taxon>Actinomycetota</taxon>
        <taxon>Actinomycetes</taxon>
        <taxon>Pseudonocardiales</taxon>
        <taxon>Pseudonocardiaceae</taxon>
        <taxon>Crossiella</taxon>
    </lineage>
</organism>
<keyword evidence="5" id="KW-1185">Reference proteome</keyword>
<feature type="domain" description="Luciferase-like" evidence="3">
    <location>
        <begin position="4"/>
        <end position="294"/>
    </location>
</feature>
<evidence type="ECO:0000259" key="3">
    <source>
        <dbReference type="Pfam" id="PF00296"/>
    </source>
</evidence>
<dbReference type="GO" id="GO:0016705">
    <property type="term" value="F:oxidoreductase activity, acting on paired donors, with incorporation or reduction of molecular oxygen"/>
    <property type="evidence" value="ECO:0007669"/>
    <property type="project" value="InterPro"/>
</dbReference>
<evidence type="ECO:0000313" key="5">
    <source>
        <dbReference type="Proteomes" id="UP000533598"/>
    </source>
</evidence>
<dbReference type="Proteomes" id="UP000533598">
    <property type="component" value="Unassembled WGS sequence"/>
</dbReference>
<dbReference type="PANTHER" id="PTHR30137">
    <property type="entry name" value="LUCIFERASE-LIKE MONOOXYGENASE"/>
    <property type="match status" value="1"/>
</dbReference>
<keyword evidence="1" id="KW-0560">Oxidoreductase</keyword>
<dbReference type="InterPro" id="IPR011251">
    <property type="entry name" value="Luciferase-like_dom"/>
</dbReference>
<keyword evidence="2 4" id="KW-0503">Monooxygenase</keyword>
<dbReference type="InterPro" id="IPR050766">
    <property type="entry name" value="Bact_Lucif_Oxidored"/>
</dbReference>
<dbReference type="SUPFAM" id="SSF51679">
    <property type="entry name" value="Bacterial luciferase-like"/>
    <property type="match status" value="1"/>
</dbReference>
<name>A0A7W7CFU5_9PSEU</name>
<dbReference type="AlphaFoldDB" id="A0A7W7CFU5"/>
<proteinExistence type="predicted"/>
<dbReference type="GO" id="GO:0005829">
    <property type="term" value="C:cytosol"/>
    <property type="evidence" value="ECO:0007669"/>
    <property type="project" value="TreeGrafter"/>
</dbReference>
<dbReference type="Pfam" id="PF00296">
    <property type="entry name" value="Bac_luciferase"/>
    <property type="match status" value="1"/>
</dbReference>
<dbReference type="GO" id="GO:0004497">
    <property type="term" value="F:monooxygenase activity"/>
    <property type="evidence" value="ECO:0007669"/>
    <property type="project" value="UniProtKB-KW"/>
</dbReference>
<reference evidence="4 5" key="1">
    <citation type="submission" date="2020-08" db="EMBL/GenBank/DDBJ databases">
        <title>Sequencing the genomes of 1000 actinobacteria strains.</title>
        <authorList>
            <person name="Klenk H.-P."/>
        </authorList>
    </citation>
    <scope>NUCLEOTIDE SEQUENCE [LARGE SCALE GENOMIC DNA]</scope>
    <source>
        <strain evidence="4 5">DSM 44230</strain>
    </source>
</reference>